<dbReference type="NCBIfam" id="TIGR01891">
    <property type="entry name" value="amidohydrolases"/>
    <property type="match status" value="1"/>
</dbReference>
<dbReference type="SUPFAM" id="SSF55031">
    <property type="entry name" value="Bacterial exopeptidase dimerisation domain"/>
    <property type="match status" value="1"/>
</dbReference>
<dbReference type="Gene3D" id="3.30.70.360">
    <property type="match status" value="1"/>
</dbReference>
<dbReference type="SUPFAM" id="SSF53187">
    <property type="entry name" value="Zn-dependent exopeptidases"/>
    <property type="match status" value="1"/>
</dbReference>
<feature type="transmembrane region" description="Helical" evidence="3">
    <location>
        <begin position="551"/>
        <end position="576"/>
    </location>
</feature>
<comment type="caution">
    <text evidence="6">The sequence shown here is derived from an EMBL/GenBank/DDBJ whole genome shotgun (WGS) entry which is preliminary data.</text>
</comment>
<dbReference type="CDD" id="cd03886">
    <property type="entry name" value="M20_Acy1"/>
    <property type="match status" value="1"/>
</dbReference>
<proteinExistence type="predicted"/>
<evidence type="ECO:0000259" key="5">
    <source>
        <dbReference type="Pfam" id="PF14257"/>
    </source>
</evidence>
<feature type="non-terminal residue" evidence="6">
    <location>
        <position position="577"/>
    </location>
</feature>
<dbReference type="PANTHER" id="PTHR11014:SF63">
    <property type="entry name" value="METALLOPEPTIDASE, PUTATIVE (AFU_ORTHOLOGUE AFUA_6G09600)-RELATED"/>
    <property type="match status" value="1"/>
</dbReference>
<reference evidence="6 7" key="1">
    <citation type="submission" date="2020-04" db="EMBL/GenBank/DDBJ databases">
        <title>MicrobeNet Type strains.</title>
        <authorList>
            <person name="Nicholson A.C."/>
        </authorList>
    </citation>
    <scope>NUCLEOTIDE SEQUENCE [LARGE SCALE GENOMIC DNA]</scope>
    <source>
        <strain evidence="6 7">ATCC BAA-787</strain>
    </source>
</reference>
<dbReference type="Proteomes" id="UP000777774">
    <property type="component" value="Unassembled WGS sequence"/>
</dbReference>
<organism evidence="6 7">
    <name type="scientific">Cellulomonas septica</name>
    <dbReference type="NCBI Taxonomy" id="285080"/>
    <lineage>
        <taxon>Bacteria</taxon>
        <taxon>Bacillati</taxon>
        <taxon>Actinomycetota</taxon>
        <taxon>Actinomycetes</taxon>
        <taxon>Micrococcales</taxon>
        <taxon>Cellulomonadaceae</taxon>
        <taxon>Cellulomonas</taxon>
    </lineage>
</organism>
<evidence type="ECO:0000259" key="4">
    <source>
        <dbReference type="Pfam" id="PF07687"/>
    </source>
</evidence>
<evidence type="ECO:0000256" key="2">
    <source>
        <dbReference type="SAM" id="MobiDB-lite"/>
    </source>
</evidence>
<dbReference type="EMBL" id="JAAXOY010000598">
    <property type="protein sequence ID" value="NKY41170.1"/>
    <property type="molecule type" value="Genomic_DNA"/>
</dbReference>
<name>A0ABX1K3N4_9CELL</name>
<feature type="domain" description="DUF4349" evidence="5">
    <location>
        <begin position="376"/>
        <end position="572"/>
    </location>
</feature>
<keyword evidence="1" id="KW-0175">Coiled coil</keyword>
<evidence type="ECO:0000256" key="3">
    <source>
        <dbReference type="SAM" id="Phobius"/>
    </source>
</evidence>
<dbReference type="InterPro" id="IPR011650">
    <property type="entry name" value="Peptidase_M20_dimer"/>
</dbReference>
<feature type="compositionally biased region" description="Basic and acidic residues" evidence="2">
    <location>
        <begin position="392"/>
        <end position="404"/>
    </location>
</feature>
<keyword evidence="7" id="KW-1185">Reference proteome</keyword>
<dbReference type="InterPro" id="IPR036264">
    <property type="entry name" value="Bact_exopeptidase_dim_dom"/>
</dbReference>
<dbReference type="Pfam" id="PF14257">
    <property type="entry name" value="DUF4349"/>
    <property type="match status" value="1"/>
</dbReference>
<protein>
    <submittedName>
        <fullName evidence="6">Amidohydrolase</fullName>
    </submittedName>
</protein>
<sequence>MTGSLDPTVGQVGADALAALLADARAQHDDVVALRHALHRSPEIGLALPVTQRLVLDALDGLGLEVTTGTGLSSVVAVLRGARPGPAVLLRGDMDALPVAEESDEPFASEKPGVMHACGHDLHTAGLVGAARLLAARREQIAGSVVLMFQPGEEGDHGARLMIEEGVLDAAGDRVVAAYALHVMSSLLPTGVVMSRPGTILAAADTVRVTVHGRGGHGSMPHLAADPVPVAAEIVLALQAMVTRQFDVFDPVVVTVGHILGGTTDNVIAPTARLEATVRTFSEAAHAVVPERLARVCEGVAAAHGLTATVDYERGYPVTVNTPDEVQRAARVVPALLGADAWHEAAQPLPGAEDFSYVLERVPGVFVAVGATPVGEDPRTAADAVVDLAERSGGRVDSRSEHAASQEQAGSAALTIRVPADEVSATVDALRDLGRIDEIDLDAQDVTAAAQDLDARIRGLELSVARMSDLLARTTTTEDVVAAENALTERQTRLEELQSQRARLADAVALSTLTVELVGPGVVPAASPGPTSFVGGLAVGWQSFVVTLRGLLVVLGVLLPWLAFAGAVTAGVVAAVR</sequence>
<dbReference type="PANTHER" id="PTHR11014">
    <property type="entry name" value="PEPTIDASE M20 FAMILY MEMBER"/>
    <property type="match status" value="1"/>
</dbReference>
<gene>
    <name evidence="6" type="ORF">HGA02_17075</name>
</gene>
<dbReference type="InterPro" id="IPR017439">
    <property type="entry name" value="Amidohydrolase"/>
</dbReference>
<accession>A0ABX1K3N4</accession>
<evidence type="ECO:0000313" key="7">
    <source>
        <dbReference type="Proteomes" id="UP000777774"/>
    </source>
</evidence>
<evidence type="ECO:0000313" key="6">
    <source>
        <dbReference type="EMBL" id="NKY41170.1"/>
    </source>
</evidence>
<feature type="domain" description="Peptidase M20 dimerisation" evidence="4">
    <location>
        <begin position="206"/>
        <end position="298"/>
    </location>
</feature>
<keyword evidence="3" id="KW-0812">Transmembrane</keyword>
<dbReference type="RefSeq" id="WP_168680374.1">
    <property type="nucleotide sequence ID" value="NZ_JAAXOY010000598.1"/>
</dbReference>
<dbReference type="Gene3D" id="3.40.630.10">
    <property type="entry name" value="Zn peptidases"/>
    <property type="match status" value="1"/>
</dbReference>
<evidence type="ECO:0000256" key="1">
    <source>
        <dbReference type="SAM" id="Coils"/>
    </source>
</evidence>
<feature type="coiled-coil region" evidence="1">
    <location>
        <begin position="480"/>
        <end position="507"/>
    </location>
</feature>
<dbReference type="Pfam" id="PF07687">
    <property type="entry name" value="M20_dimer"/>
    <property type="match status" value="1"/>
</dbReference>
<keyword evidence="3" id="KW-0472">Membrane</keyword>
<feature type="region of interest" description="Disordered" evidence="2">
    <location>
        <begin position="392"/>
        <end position="411"/>
    </location>
</feature>
<keyword evidence="3" id="KW-1133">Transmembrane helix</keyword>
<dbReference type="InterPro" id="IPR025645">
    <property type="entry name" value="DUF4349"/>
</dbReference>